<sequence>MNKPKTHDDKGISYEAKWIEAEMILDAISAALDGEEVSDFEMSFPIVMRVVDLVQESKKG</sequence>
<name>A0A6M3KXZ2_9ZZZZ</name>
<reference evidence="1" key="1">
    <citation type="submission" date="2020-03" db="EMBL/GenBank/DDBJ databases">
        <title>The deep terrestrial virosphere.</title>
        <authorList>
            <person name="Holmfeldt K."/>
            <person name="Nilsson E."/>
            <person name="Simone D."/>
            <person name="Lopez-Fernandez M."/>
            <person name="Wu X."/>
            <person name="de Brujin I."/>
            <person name="Lundin D."/>
            <person name="Andersson A."/>
            <person name="Bertilsson S."/>
            <person name="Dopson M."/>
        </authorList>
    </citation>
    <scope>NUCLEOTIDE SEQUENCE</scope>
    <source>
        <strain evidence="1">MM415B03055</strain>
    </source>
</reference>
<proteinExistence type="predicted"/>
<gene>
    <name evidence="1" type="ORF">MM415B03055_0007</name>
</gene>
<evidence type="ECO:0000313" key="1">
    <source>
        <dbReference type="EMBL" id="QJA87076.1"/>
    </source>
</evidence>
<accession>A0A6M3KXZ2</accession>
<protein>
    <submittedName>
        <fullName evidence="1">Uncharacterized protein</fullName>
    </submittedName>
</protein>
<dbReference type="EMBL" id="MT142680">
    <property type="protein sequence ID" value="QJA87076.1"/>
    <property type="molecule type" value="Genomic_DNA"/>
</dbReference>
<dbReference type="AlphaFoldDB" id="A0A6M3KXZ2"/>
<organism evidence="1">
    <name type="scientific">viral metagenome</name>
    <dbReference type="NCBI Taxonomy" id="1070528"/>
    <lineage>
        <taxon>unclassified sequences</taxon>
        <taxon>metagenomes</taxon>
        <taxon>organismal metagenomes</taxon>
    </lineage>
</organism>